<dbReference type="AlphaFoldDB" id="A0A913Z7J3"/>
<dbReference type="Gene3D" id="3.80.10.10">
    <property type="entry name" value="Ribonuclease Inhibitor"/>
    <property type="match status" value="1"/>
</dbReference>
<dbReference type="SUPFAM" id="SSF57184">
    <property type="entry name" value="Growth factor receptor domain"/>
    <property type="match status" value="1"/>
</dbReference>
<evidence type="ECO:0000313" key="7">
    <source>
        <dbReference type="Proteomes" id="UP000887568"/>
    </source>
</evidence>
<dbReference type="RefSeq" id="XP_038046806.1">
    <property type="nucleotide sequence ID" value="XM_038190878.1"/>
</dbReference>
<protein>
    <submittedName>
        <fullName evidence="6">Uncharacterized protein</fullName>
    </submittedName>
</protein>
<dbReference type="InterPro" id="IPR032675">
    <property type="entry name" value="LRR_dom_sf"/>
</dbReference>
<evidence type="ECO:0000313" key="6">
    <source>
        <dbReference type="EnsemblMetazoa" id="XP_038046805.1"/>
    </source>
</evidence>
<dbReference type="SMART" id="SM00369">
    <property type="entry name" value="LRR_TYP"/>
    <property type="match status" value="6"/>
</dbReference>
<dbReference type="GeneID" id="119721014"/>
<evidence type="ECO:0000259" key="5">
    <source>
        <dbReference type="Pfam" id="PF24633"/>
    </source>
</evidence>
<evidence type="ECO:0000256" key="1">
    <source>
        <dbReference type="ARBA" id="ARBA00022614"/>
    </source>
</evidence>
<dbReference type="EnsemblMetazoa" id="XM_038190878.1">
    <property type="protein sequence ID" value="XP_038046806.1"/>
    <property type="gene ID" value="LOC119721014"/>
</dbReference>
<dbReference type="InterPro" id="IPR009030">
    <property type="entry name" value="Growth_fac_rcpt_cys_sf"/>
</dbReference>
<reference evidence="6" key="1">
    <citation type="submission" date="2022-11" db="UniProtKB">
        <authorList>
            <consortium name="EnsemblMetazoa"/>
        </authorList>
    </citation>
    <scope>IDENTIFICATION</scope>
</reference>
<dbReference type="RefSeq" id="XP_038046805.1">
    <property type="nucleotide sequence ID" value="XM_038190877.1"/>
</dbReference>
<name>A0A913Z7J3_PATMI</name>
<dbReference type="Pfam" id="PF13855">
    <property type="entry name" value="LRR_8"/>
    <property type="match status" value="1"/>
</dbReference>
<dbReference type="SUPFAM" id="SSF52058">
    <property type="entry name" value="L domain-like"/>
    <property type="match status" value="1"/>
</dbReference>
<feature type="domain" description="DUF7630" evidence="5">
    <location>
        <begin position="427"/>
        <end position="472"/>
    </location>
</feature>
<keyword evidence="1" id="KW-0433">Leucine-rich repeat</keyword>
<dbReference type="InterPro" id="IPR001611">
    <property type="entry name" value="Leu-rich_rpt"/>
</dbReference>
<feature type="transmembrane region" description="Helical" evidence="3">
    <location>
        <begin position="518"/>
        <end position="535"/>
    </location>
</feature>
<organism evidence="6 7">
    <name type="scientific">Patiria miniata</name>
    <name type="common">Bat star</name>
    <name type="synonym">Asterina miniata</name>
    <dbReference type="NCBI Taxonomy" id="46514"/>
    <lineage>
        <taxon>Eukaryota</taxon>
        <taxon>Metazoa</taxon>
        <taxon>Echinodermata</taxon>
        <taxon>Eleutherozoa</taxon>
        <taxon>Asterozoa</taxon>
        <taxon>Asteroidea</taxon>
        <taxon>Valvatacea</taxon>
        <taxon>Valvatida</taxon>
        <taxon>Asterinidae</taxon>
        <taxon>Patiria</taxon>
    </lineage>
</organism>
<dbReference type="PANTHER" id="PTHR11319:SF35">
    <property type="entry name" value="OUTER MEMBRANE PROTEIN PMPC-RELATED"/>
    <property type="match status" value="1"/>
</dbReference>
<dbReference type="Proteomes" id="UP000887568">
    <property type="component" value="Unplaced"/>
</dbReference>
<feature type="transmembrane region" description="Helical" evidence="3">
    <location>
        <begin position="835"/>
        <end position="854"/>
    </location>
</feature>
<dbReference type="EnsemblMetazoa" id="XM_038190877.1">
    <property type="protein sequence ID" value="XP_038046805.1"/>
    <property type="gene ID" value="LOC119721014"/>
</dbReference>
<feature type="transmembrane region" description="Helical" evidence="3">
    <location>
        <begin position="900"/>
        <end position="922"/>
    </location>
</feature>
<dbReference type="OrthoDB" id="1111193at2759"/>
<dbReference type="InterPro" id="IPR056047">
    <property type="entry name" value="CRMPA-like_DUF7630"/>
</dbReference>
<feature type="domain" description="TRP C-terminal" evidence="4">
    <location>
        <begin position="798"/>
        <end position="931"/>
    </location>
</feature>
<dbReference type="InterPro" id="IPR010308">
    <property type="entry name" value="TRP_C"/>
</dbReference>
<feature type="transmembrane region" description="Helical" evidence="3">
    <location>
        <begin position="581"/>
        <end position="608"/>
    </location>
</feature>
<feature type="transmembrane region" description="Helical" evidence="3">
    <location>
        <begin position="866"/>
        <end position="888"/>
    </location>
</feature>
<keyword evidence="3" id="KW-0472">Membrane</keyword>
<evidence type="ECO:0000259" key="4">
    <source>
        <dbReference type="Pfam" id="PF06011"/>
    </source>
</evidence>
<proteinExistence type="predicted"/>
<keyword evidence="3" id="KW-1133">Transmembrane helix</keyword>
<keyword evidence="3" id="KW-0812">Transmembrane</keyword>
<evidence type="ECO:0000256" key="2">
    <source>
        <dbReference type="ARBA" id="ARBA00022737"/>
    </source>
</evidence>
<keyword evidence="2" id="KW-0677">Repeat</keyword>
<feature type="transmembrane region" description="Helical" evidence="3">
    <location>
        <begin position="693"/>
        <end position="711"/>
    </location>
</feature>
<dbReference type="InterPro" id="IPR003591">
    <property type="entry name" value="Leu-rich_rpt_typical-subtyp"/>
</dbReference>
<accession>A0A913Z7J3</accession>
<keyword evidence="7" id="KW-1185">Reference proteome</keyword>
<dbReference type="Pfam" id="PF06011">
    <property type="entry name" value="TRP"/>
    <property type="match status" value="1"/>
</dbReference>
<feature type="transmembrane region" description="Helical" evidence="3">
    <location>
        <begin position="475"/>
        <end position="498"/>
    </location>
</feature>
<dbReference type="PANTHER" id="PTHR11319">
    <property type="entry name" value="G PROTEIN-COUPLED RECEPTOR-RELATED"/>
    <property type="match status" value="1"/>
</dbReference>
<dbReference type="OMA" id="PECWYWE"/>
<evidence type="ECO:0000256" key="3">
    <source>
        <dbReference type="SAM" id="Phobius"/>
    </source>
</evidence>
<dbReference type="Pfam" id="PF24633">
    <property type="entry name" value="DUF7630"/>
    <property type="match status" value="1"/>
</dbReference>
<sequence length="982" mass="111106">MSHTLAGVERPDLSYNYLEDIPPELFIDSLGEQTPREMAEISFRNNLISRVSERAFRGVGTITALILQNNKLASVPEDLLANTTILERLSLASNQLTTMPNGLLRSQSKMKYLYLQRNQLTVLNDKIFKGLQSLMQLMIFDNPLIEVADRLFFDTHLTHLYMFQTNLSTLGMRPFATVNNTIEQLSLYGNYFESIPDDAWQDLAANSYISVDNVLKFAPSTNRTDLKIELVGDGFAQPINLSKTDGKILDHFGFHCHPIYPSQIWQCSPCPQGFYGTLWDNCVACPPGGFFQDESGQVANDGQSMNCRKCNNGTFVTPIAHPGKQPADCTVCPTGTNKSLHAGFRACPCVDNYFRRDRFGECYQCPAEGLNCSGEYQHLLPGFWWTWEWDLSDNFRLYEHFVQNLGIENDSYDKTTQIFSGVLPKVHPCPRRESCFVLGDGINATCQSGYEGWLCTQCSTGYYSWLDNCLECPSWQWFLLEVLVILVVIGVLIVIIVWDLNRNSRGDRSAVDKLLARAKILLGFYQVMGEVFSALDEIKWPGVLREVGSLLRLVEADVVKIIISPRCYFPDFTYPNIYIEFIFGLSFVVFVLCAALCCYGFTTIYLLIKEPSSFEITRTLTKTRQRCNLFVVMLLFVSYPSLSSVIFTLLPPSCDLFYLDENDVFNVTRLRSDYSIVCETQQHVDFTHAAEAALAYVIGFPLLLFILLWWIEKPGEILFVKKFFNVCDCADYSRRSSRTVESGERSLLDFPGQVPNYRSINAINGQSINDSSPPCGAPDDAPLTATGEQGRGMISWKSFLCENYKPQFWYWEIVELARKIVQTLFVLLFGYEDPFTLFATIVISVAFLLIHSSVRPMKDDVEHRLQLFSLGSIFLNLLVASLLLLPTNEDHSSSEIRKEVLAVTLVALNLSIILFVLVSLIWSGAKAFWRHGCCARLAAGVGGLWRQCNRPRVSRSNSEDGKHDELRNYADIPYSDIAKGHI</sequence>
<feature type="transmembrane region" description="Helical" evidence="3">
    <location>
        <begin position="629"/>
        <end position="650"/>
    </location>
</feature>